<dbReference type="PANTHER" id="PTHR31988:SF19">
    <property type="entry name" value="9-O-ACETYL-N-ACETYLNEURAMINIC ACID DEACETYLASE-RELATED"/>
    <property type="match status" value="1"/>
</dbReference>
<evidence type="ECO:0000313" key="3">
    <source>
        <dbReference type="EMBL" id="PRY37010.1"/>
    </source>
</evidence>
<dbReference type="InterPro" id="IPR013783">
    <property type="entry name" value="Ig-like_fold"/>
</dbReference>
<gene>
    <name evidence="3" type="ORF">CLV58_11147</name>
</gene>
<dbReference type="EMBL" id="PVTE01000011">
    <property type="protein sequence ID" value="PRY37010.1"/>
    <property type="molecule type" value="Genomic_DNA"/>
</dbReference>
<dbReference type="PANTHER" id="PTHR31988">
    <property type="entry name" value="ESTERASE, PUTATIVE (DUF303)-RELATED"/>
    <property type="match status" value="1"/>
</dbReference>
<proteinExistence type="predicted"/>
<sequence length="660" mass="72430">MKYIYLVVLVCLVKLSWAQVLFEQMPRELQLYPRNSQNQATVPVSGTVTSAGYRRVSVHLWREGKLSSVTSQTLSPGATNQSFRLSTVIRAEPADYRFRVFLYKNNDSTLVADSQRIVCGDVYVLYGQSNIIPGTALAERYGADFNDRYLRNCTYAYGASDLAASMRWYPAKEPFASVGSVGLTIQRLILEQYGIPTAIINGAVGGATILALSARDPLNHANMSTPYGRLLFRTQWAGVQKNVKAILWRQGEAESGGDATGYGEKFTTLYKQLREDYGNTRIYLAQANLLGSGSNDAGTLRDFQRRARQQFSNVETIATVGTRDYDGTHYADDGYRQLAFEQFRLLARDFYGATDTLQIGSPDVKKVFYSARRDSITLVFEPSMQMVWRDTVYYNFATGAKTGSRFQKDAFLLANKAGQVVGGAAVGNRVVLRLSQSSTAKTLTYLPPYFADALSPFYNGPTLRNSRGMRAFTFADVAIADWIAGSTQLVATAVSDQQIRLNWTASTAGSQQLIERAIGQSGTFQVIGTVSGTTTSYTDTGITDSFGLYQYRIRAISSVSESDYSNVATAKPLLLGIGDTPVARLFPNPVGTDRQLQVDAGVLAISAVIIRDVQGRTVSEWRGRPVSALTVSVQSLSAGLYIADITTAEGQTQQEKLLIR</sequence>
<dbReference type="Gene3D" id="2.60.40.10">
    <property type="entry name" value="Immunoglobulins"/>
    <property type="match status" value="1"/>
</dbReference>
<dbReference type="InterPro" id="IPR003961">
    <property type="entry name" value="FN3_dom"/>
</dbReference>
<accession>A0A2T0SUD4</accession>
<reference evidence="3 4" key="1">
    <citation type="submission" date="2018-03" db="EMBL/GenBank/DDBJ databases">
        <title>Genomic Encyclopedia of Archaeal and Bacterial Type Strains, Phase II (KMG-II): from individual species to whole genera.</title>
        <authorList>
            <person name="Goeker M."/>
        </authorList>
    </citation>
    <scope>NUCLEOTIDE SEQUENCE [LARGE SCALE GENOMIC DNA]</scope>
    <source>
        <strain evidence="3 4">DSM 28354</strain>
    </source>
</reference>
<protein>
    <submittedName>
        <fullName evidence="3">Putative secreted protein (Por secretion system target)</fullName>
    </submittedName>
</protein>
<dbReference type="InterPro" id="IPR036116">
    <property type="entry name" value="FN3_sf"/>
</dbReference>
<dbReference type="InterPro" id="IPR052940">
    <property type="entry name" value="Carb_Esterase_6"/>
</dbReference>
<dbReference type="OrthoDB" id="926075at2"/>
<dbReference type="SUPFAM" id="SSF52266">
    <property type="entry name" value="SGNH hydrolase"/>
    <property type="match status" value="1"/>
</dbReference>
<evidence type="ECO:0000256" key="1">
    <source>
        <dbReference type="ARBA" id="ARBA00022801"/>
    </source>
</evidence>
<dbReference type="GO" id="GO:0016788">
    <property type="term" value="F:hydrolase activity, acting on ester bonds"/>
    <property type="evidence" value="ECO:0007669"/>
    <property type="project" value="UniProtKB-ARBA"/>
</dbReference>
<comment type="caution">
    <text evidence="3">The sequence shown here is derived from an EMBL/GenBank/DDBJ whole genome shotgun (WGS) entry which is preliminary data.</text>
</comment>
<evidence type="ECO:0000313" key="4">
    <source>
        <dbReference type="Proteomes" id="UP000238375"/>
    </source>
</evidence>
<keyword evidence="4" id="KW-1185">Reference proteome</keyword>
<dbReference type="PROSITE" id="PS50853">
    <property type="entry name" value="FN3"/>
    <property type="match status" value="1"/>
</dbReference>
<dbReference type="CDD" id="cd00063">
    <property type="entry name" value="FN3"/>
    <property type="match status" value="1"/>
</dbReference>
<organism evidence="3 4">
    <name type="scientific">Spirosoma oryzae</name>
    <dbReference type="NCBI Taxonomy" id="1469603"/>
    <lineage>
        <taxon>Bacteria</taxon>
        <taxon>Pseudomonadati</taxon>
        <taxon>Bacteroidota</taxon>
        <taxon>Cytophagia</taxon>
        <taxon>Cytophagales</taxon>
        <taxon>Cytophagaceae</taxon>
        <taxon>Spirosoma</taxon>
    </lineage>
</organism>
<dbReference type="Proteomes" id="UP000238375">
    <property type="component" value="Unassembled WGS sequence"/>
</dbReference>
<dbReference type="Gene3D" id="3.40.50.1110">
    <property type="entry name" value="SGNH hydrolase"/>
    <property type="match status" value="1"/>
</dbReference>
<dbReference type="Pfam" id="PF03629">
    <property type="entry name" value="SASA"/>
    <property type="match status" value="1"/>
</dbReference>
<feature type="domain" description="Fibronectin type-III" evidence="2">
    <location>
        <begin position="485"/>
        <end position="576"/>
    </location>
</feature>
<dbReference type="InterPro" id="IPR005181">
    <property type="entry name" value="SASA"/>
</dbReference>
<dbReference type="InterPro" id="IPR026444">
    <property type="entry name" value="Secre_tail"/>
</dbReference>
<name>A0A2T0SUD4_9BACT</name>
<keyword evidence="1" id="KW-0378">Hydrolase</keyword>
<evidence type="ECO:0000259" key="2">
    <source>
        <dbReference type="PROSITE" id="PS50853"/>
    </source>
</evidence>
<dbReference type="SUPFAM" id="SSF49265">
    <property type="entry name" value="Fibronectin type III"/>
    <property type="match status" value="1"/>
</dbReference>
<dbReference type="NCBIfam" id="TIGR04183">
    <property type="entry name" value="Por_Secre_tail"/>
    <property type="match status" value="1"/>
</dbReference>
<dbReference type="InterPro" id="IPR036514">
    <property type="entry name" value="SGNH_hydro_sf"/>
</dbReference>
<dbReference type="AlphaFoldDB" id="A0A2T0SUD4"/>